<comment type="caution">
    <text evidence="1">The sequence shown here is derived from an EMBL/GenBank/DDBJ whole genome shotgun (WGS) entry which is preliminary data.</text>
</comment>
<name>A0ABU9XC58_9BACI</name>
<gene>
    <name evidence="1" type="ORF">ABC228_01410</name>
</gene>
<organism evidence="1 2">
    <name type="scientific">Ornithinibacillus xuwenensis</name>
    <dbReference type="NCBI Taxonomy" id="3144668"/>
    <lineage>
        <taxon>Bacteria</taxon>
        <taxon>Bacillati</taxon>
        <taxon>Bacillota</taxon>
        <taxon>Bacilli</taxon>
        <taxon>Bacillales</taxon>
        <taxon>Bacillaceae</taxon>
        <taxon>Ornithinibacillus</taxon>
    </lineage>
</organism>
<proteinExistence type="predicted"/>
<dbReference type="Pfam" id="PF05521">
    <property type="entry name" value="Phage_HCP"/>
    <property type="match status" value="1"/>
</dbReference>
<accession>A0ABU9XC58</accession>
<dbReference type="EMBL" id="JBDIML010000001">
    <property type="protein sequence ID" value="MEN2765832.1"/>
    <property type="molecule type" value="Genomic_DNA"/>
</dbReference>
<dbReference type="InterPro" id="IPR038666">
    <property type="entry name" value="SSP1_head-tail_sf"/>
</dbReference>
<sequence>MDEFPHTIIFQELTEVDDGYGGYTEQWIDLITTEANVQPINSDQQIQAQQLTSPIDHNIFYPFREGVTDSMRVLWNGKTLVLRSKPLDQGGMGEILLVKAELK</sequence>
<reference evidence="1 2" key="1">
    <citation type="submission" date="2024-05" db="EMBL/GenBank/DDBJ databases">
        <authorList>
            <person name="Haq I."/>
            <person name="Ullah Z."/>
            <person name="Ahmad R."/>
            <person name="Li M."/>
            <person name="Tong Y."/>
        </authorList>
    </citation>
    <scope>NUCLEOTIDE SEQUENCE [LARGE SCALE GENOMIC DNA]</scope>
    <source>
        <strain evidence="1 2">16A2E</strain>
    </source>
</reference>
<dbReference type="InterPro" id="IPR008767">
    <property type="entry name" value="Phage_SPP1_head-tail_adaptor"/>
</dbReference>
<evidence type="ECO:0000313" key="1">
    <source>
        <dbReference type="EMBL" id="MEN2765832.1"/>
    </source>
</evidence>
<dbReference type="Proteomes" id="UP001444625">
    <property type="component" value="Unassembled WGS sequence"/>
</dbReference>
<evidence type="ECO:0000313" key="2">
    <source>
        <dbReference type="Proteomes" id="UP001444625"/>
    </source>
</evidence>
<protein>
    <submittedName>
        <fullName evidence="1">Phage head closure protein</fullName>
    </submittedName>
</protein>
<dbReference type="Gene3D" id="2.40.10.270">
    <property type="entry name" value="Bacteriophage SPP1 head-tail adaptor protein"/>
    <property type="match status" value="1"/>
</dbReference>
<dbReference type="RefSeq" id="WP_345823304.1">
    <property type="nucleotide sequence ID" value="NZ_JBDIML010000001.1"/>
</dbReference>
<dbReference type="NCBIfam" id="TIGR01563">
    <property type="entry name" value="gp16_SPP1"/>
    <property type="match status" value="1"/>
</dbReference>
<keyword evidence="2" id="KW-1185">Reference proteome</keyword>